<reference evidence="2 3" key="1">
    <citation type="journal article" date="2016" name="Nat. Commun.">
        <title>Thousands of microbial genomes shed light on interconnected biogeochemical processes in an aquifer system.</title>
        <authorList>
            <person name="Anantharaman K."/>
            <person name="Brown C.T."/>
            <person name="Hug L.A."/>
            <person name="Sharon I."/>
            <person name="Castelle C.J."/>
            <person name="Probst A.J."/>
            <person name="Thomas B.C."/>
            <person name="Singh A."/>
            <person name="Wilkins M.J."/>
            <person name="Karaoz U."/>
            <person name="Brodie E.L."/>
            <person name="Williams K.H."/>
            <person name="Hubbard S.S."/>
            <person name="Banfield J.F."/>
        </authorList>
    </citation>
    <scope>NUCLEOTIDE SEQUENCE [LARGE SCALE GENOMIC DNA]</scope>
</reference>
<evidence type="ECO:0000256" key="1">
    <source>
        <dbReference type="ARBA" id="ARBA00009350"/>
    </source>
</evidence>
<comment type="caution">
    <text evidence="2">The sequence shown here is derived from an EMBL/GenBank/DDBJ whole genome shotgun (WGS) entry which is preliminary data.</text>
</comment>
<evidence type="ECO:0000313" key="3">
    <source>
        <dbReference type="Proteomes" id="UP000177434"/>
    </source>
</evidence>
<organism evidence="2 3">
    <name type="scientific">candidate division WS6 bacterium RIFOXYB1_FULL_33_14</name>
    <dbReference type="NCBI Taxonomy" id="1817896"/>
    <lineage>
        <taxon>Bacteria</taxon>
        <taxon>Candidatus Dojkabacteria</taxon>
    </lineage>
</organism>
<name>A0A1F4UH12_9BACT</name>
<evidence type="ECO:0000313" key="2">
    <source>
        <dbReference type="EMBL" id="OGC44207.1"/>
    </source>
</evidence>
<proteinExistence type="inferred from homology"/>
<dbReference type="InterPro" id="IPR013324">
    <property type="entry name" value="RNA_pol_sigma_r3/r4-like"/>
</dbReference>
<comment type="similarity">
    <text evidence="1">Belongs to the UPF0251 family.</text>
</comment>
<dbReference type="EMBL" id="MEUN01000085">
    <property type="protein sequence ID" value="OGC44207.1"/>
    <property type="molecule type" value="Genomic_DNA"/>
</dbReference>
<protein>
    <submittedName>
        <fullName evidence="2">Uncharacterized protein</fullName>
    </submittedName>
</protein>
<dbReference type="SUPFAM" id="SSF88659">
    <property type="entry name" value="Sigma3 and sigma4 domains of RNA polymerase sigma factors"/>
    <property type="match status" value="1"/>
</dbReference>
<dbReference type="AlphaFoldDB" id="A0A1F4UH12"/>
<dbReference type="Pfam" id="PF02001">
    <property type="entry name" value="DUF134"/>
    <property type="match status" value="1"/>
</dbReference>
<dbReference type="InterPro" id="IPR002852">
    <property type="entry name" value="UPF0251"/>
</dbReference>
<dbReference type="Proteomes" id="UP000177434">
    <property type="component" value="Unassembled WGS sequence"/>
</dbReference>
<gene>
    <name evidence="2" type="ORF">A2400_02290</name>
</gene>
<accession>A0A1F4UH12</accession>
<dbReference type="PANTHER" id="PTHR37478">
    <property type="match status" value="1"/>
</dbReference>
<sequence length="93" mass="11094">MRRRGQRRLNYNFNQRYFKPRGIPLRELEELSITYEELEVLRLRYLEHIDQEKAAVKMGISQSQYQRDLTSVLEKVTKALIEGHAISIMDRGV</sequence>
<dbReference type="PANTHER" id="PTHR37478:SF2">
    <property type="entry name" value="UPF0251 PROTEIN TK0562"/>
    <property type="match status" value="1"/>
</dbReference>